<proteinExistence type="predicted"/>
<protein>
    <submittedName>
        <fullName evidence="1">Uncharacterized protein</fullName>
    </submittedName>
</protein>
<evidence type="ECO:0000313" key="2">
    <source>
        <dbReference type="Proteomes" id="UP000503130"/>
    </source>
</evidence>
<gene>
    <name evidence="1" type="ORF">FOB74_10105</name>
</gene>
<reference evidence="1 2" key="1">
    <citation type="submission" date="2019-09" db="EMBL/GenBank/DDBJ databases">
        <title>FDA dAtabase for Regulatory Grade micrObial Sequences (FDA-ARGOS): Supporting development and validation of Infectious Disease Dx tests.</title>
        <authorList>
            <person name="Sciortino C."/>
            <person name="Tallon L."/>
            <person name="Sadzewicz L."/>
            <person name="Vavikolanu K."/>
            <person name="Mehta A."/>
            <person name="Aluvathingal J."/>
            <person name="Nadendla S."/>
            <person name="Nandy P."/>
            <person name="Geyer C."/>
            <person name="Yan Y."/>
            <person name="Sichtig H."/>
        </authorList>
    </citation>
    <scope>NUCLEOTIDE SEQUENCE [LARGE SCALE GENOMIC DNA]</scope>
    <source>
        <strain evidence="1 2">FDAARGOS_666</strain>
    </source>
</reference>
<accession>A0AAE6YP14</accession>
<dbReference type="AlphaFoldDB" id="A0AAE6YP14"/>
<dbReference type="Proteomes" id="UP000503130">
    <property type="component" value="Chromosome"/>
</dbReference>
<dbReference type="EMBL" id="CP050959">
    <property type="protein sequence ID" value="QIX73042.1"/>
    <property type="molecule type" value="Genomic_DNA"/>
</dbReference>
<organism evidence="1 2">
    <name type="scientific">Streptococcus gallolyticus</name>
    <dbReference type="NCBI Taxonomy" id="315405"/>
    <lineage>
        <taxon>Bacteria</taxon>
        <taxon>Bacillati</taxon>
        <taxon>Bacillota</taxon>
        <taxon>Bacilli</taxon>
        <taxon>Lactobacillales</taxon>
        <taxon>Streptococcaceae</taxon>
        <taxon>Streptococcus</taxon>
    </lineage>
</organism>
<evidence type="ECO:0000313" key="1">
    <source>
        <dbReference type="EMBL" id="QIX73042.1"/>
    </source>
</evidence>
<sequence length="54" mass="6367">MSSQNEKNFMRGEAQKEILILKQKRGTTILNIFFNISQGIFLKGDKFVNLWYDI</sequence>
<name>A0AAE6YP14_9STRE</name>